<accession>A0A1H3X4I8</accession>
<dbReference type="GO" id="GO:0020037">
    <property type="term" value="F:heme binding"/>
    <property type="evidence" value="ECO:0007669"/>
    <property type="project" value="InterPro"/>
</dbReference>
<feature type="transmembrane region" description="Helical" evidence="1">
    <location>
        <begin position="237"/>
        <end position="255"/>
    </location>
</feature>
<reference evidence="3 4" key="1">
    <citation type="submission" date="2016-10" db="EMBL/GenBank/DDBJ databases">
        <authorList>
            <person name="de Groot N.N."/>
        </authorList>
    </citation>
    <scope>NUCLEOTIDE SEQUENCE [LARGE SCALE GENOMIC DNA]</scope>
    <source>
        <strain evidence="3 4">CGMCC 1.3430</strain>
    </source>
</reference>
<keyword evidence="1" id="KW-0812">Transmembrane</keyword>
<feature type="transmembrane region" description="Helical" evidence="1">
    <location>
        <begin position="212"/>
        <end position="231"/>
    </location>
</feature>
<feature type="transmembrane region" description="Helical" evidence="1">
    <location>
        <begin position="33"/>
        <end position="56"/>
    </location>
</feature>
<dbReference type="RefSeq" id="WP_091337844.1">
    <property type="nucleotide sequence ID" value="NZ_FNRM01000001.1"/>
</dbReference>
<keyword evidence="1" id="KW-0472">Membrane</keyword>
<dbReference type="InterPro" id="IPR002541">
    <property type="entry name" value="Cyt_c_assembly"/>
</dbReference>
<dbReference type="Pfam" id="PF01578">
    <property type="entry name" value="Cytochrom_C_asm"/>
    <property type="match status" value="1"/>
</dbReference>
<evidence type="ECO:0000313" key="3">
    <source>
        <dbReference type="EMBL" id="SDZ93554.1"/>
    </source>
</evidence>
<organism evidence="3 4">
    <name type="scientific">Alkalimonas amylolytica</name>
    <dbReference type="NCBI Taxonomy" id="152573"/>
    <lineage>
        <taxon>Bacteria</taxon>
        <taxon>Pseudomonadati</taxon>
        <taxon>Pseudomonadota</taxon>
        <taxon>Gammaproteobacteria</taxon>
        <taxon>Alkalimonas</taxon>
    </lineage>
</organism>
<dbReference type="PANTHER" id="PTHR38034:SF1">
    <property type="entry name" value="INNER MEMBRANE PROTEIN YPJD"/>
    <property type="match status" value="1"/>
</dbReference>
<dbReference type="PANTHER" id="PTHR38034">
    <property type="entry name" value="INNER MEMBRANE PROTEIN YPJD"/>
    <property type="match status" value="1"/>
</dbReference>
<feature type="transmembrane region" description="Helical" evidence="1">
    <location>
        <begin position="63"/>
        <end position="85"/>
    </location>
</feature>
<sequence length="268" mass="28953">MHSLLLPLFAMLAYALAAGTILSRLFHPAGPALKLTFSAACLGLALHAISLSAALFTSDGQNFSLLNVSSLVSWLITMAVTLTALRSPLVLLLPVVYGCAALVQLAVLLLPQGTQLLQIDQNPMLLLHILVAFIAYVILILATLYSVQVSYISYKLKHKALSMTSQLPPLMQAEVLQFRLLLIGTVLLGITLLSGALFTSDWLGKQNLHKNVLSLLAFTLFALLSWGHARLGWRGKTAISLTLLASVLLTLAYFGSRFVREVLLSGSF</sequence>
<keyword evidence="4" id="KW-1185">Reference proteome</keyword>
<evidence type="ECO:0000313" key="4">
    <source>
        <dbReference type="Proteomes" id="UP000198773"/>
    </source>
</evidence>
<dbReference type="STRING" id="152573.SAMN04488051_10175"/>
<dbReference type="EMBL" id="FNRM01000001">
    <property type="protein sequence ID" value="SDZ93554.1"/>
    <property type="molecule type" value="Genomic_DNA"/>
</dbReference>
<gene>
    <name evidence="3" type="ORF">SAMN04488051_10175</name>
</gene>
<feature type="transmembrane region" description="Helical" evidence="1">
    <location>
        <begin position="178"/>
        <end position="200"/>
    </location>
</feature>
<feature type="domain" description="Cytochrome c assembly protein" evidence="2">
    <location>
        <begin position="40"/>
        <end position="263"/>
    </location>
</feature>
<dbReference type="GO" id="GO:0017004">
    <property type="term" value="P:cytochrome complex assembly"/>
    <property type="evidence" value="ECO:0007669"/>
    <property type="project" value="InterPro"/>
</dbReference>
<proteinExistence type="predicted"/>
<dbReference type="Proteomes" id="UP000198773">
    <property type="component" value="Unassembled WGS sequence"/>
</dbReference>
<feature type="transmembrane region" description="Helical" evidence="1">
    <location>
        <begin position="91"/>
        <end position="111"/>
    </location>
</feature>
<evidence type="ECO:0000259" key="2">
    <source>
        <dbReference type="Pfam" id="PF01578"/>
    </source>
</evidence>
<feature type="transmembrane region" description="Helical" evidence="1">
    <location>
        <begin position="123"/>
        <end position="147"/>
    </location>
</feature>
<dbReference type="OrthoDB" id="9780793at2"/>
<name>A0A1H3X4I8_ALKAM</name>
<protein>
    <submittedName>
        <fullName evidence="3">ABC-type uncharacterized transport system, permease component</fullName>
    </submittedName>
</protein>
<keyword evidence="1" id="KW-1133">Transmembrane helix</keyword>
<dbReference type="InterPro" id="IPR052372">
    <property type="entry name" value="YpjD/HemX"/>
</dbReference>
<dbReference type="AlphaFoldDB" id="A0A1H3X4I8"/>
<dbReference type="GO" id="GO:0005886">
    <property type="term" value="C:plasma membrane"/>
    <property type="evidence" value="ECO:0007669"/>
    <property type="project" value="TreeGrafter"/>
</dbReference>
<evidence type="ECO:0000256" key="1">
    <source>
        <dbReference type="SAM" id="Phobius"/>
    </source>
</evidence>